<evidence type="ECO:0000313" key="3">
    <source>
        <dbReference type="Proteomes" id="UP001151760"/>
    </source>
</evidence>
<feature type="region of interest" description="Disordered" evidence="1">
    <location>
        <begin position="18"/>
        <end position="61"/>
    </location>
</feature>
<protein>
    <submittedName>
        <fullName evidence="2">Uncharacterized protein</fullName>
    </submittedName>
</protein>
<dbReference type="EMBL" id="BQNB010020802">
    <property type="protein sequence ID" value="GJT99782.1"/>
    <property type="molecule type" value="Genomic_DNA"/>
</dbReference>
<evidence type="ECO:0000256" key="1">
    <source>
        <dbReference type="SAM" id="MobiDB-lite"/>
    </source>
</evidence>
<reference evidence="2" key="2">
    <citation type="submission" date="2022-01" db="EMBL/GenBank/DDBJ databases">
        <authorList>
            <person name="Yamashiro T."/>
            <person name="Shiraishi A."/>
            <person name="Satake H."/>
            <person name="Nakayama K."/>
        </authorList>
    </citation>
    <scope>NUCLEOTIDE SEQUENCE</scope>
</reference>
<name>A0ABQ5II26_9ASTR</name>
<evidence type="ECO:0000313" key="2">
    <source>
        <dbReference type="EMBL" id="GJT99782.1"/>
    </source>
</evidence>
<comment type="caution">
    <text evidence="2">The sequence shown here is derived from an EMBL/GenBank/DDBJ whole genome shotgun (WGS) entry which is preliminary data.</text>
</comment>
<dbReference type="Proteomes" id="UP001151760">
    <property type="component" value="Unassembled WGS sequence"/>
</dbReference>
<feature type="compositionally biased region" description="Basic and acidic residues" evidence="1">
    <location>
        <begin position="45"/>
        <end position="58"/>
    </location>
</feature>
<proteinExistence type="predicted"/>
<reference evidence="2" key="1">
    <citation type="journal article" date="2022" name="Int. J. Mol. Sci.">
        <title>Draft Genome of Tanacetum Coccineum: Genomic Comparison of Closely Related Tanacetum-Family Plants.</title>
        <authorList>
            <person name="Yamashiro T."/>
            <person name="Shiraishi A."/>
            <person name="Nakayama K."/>
            <person name="Satake H."/>
        </authorList>
    </citation>
    <scope>NUCLEOTIDE SEQUENCE</scope>
</reference>
<keyword evidence="3" id="KW-1185">Reference proteome</keyword>
<organism evidence="2 3">
    <name type="scientific">Tanacetum coccineum</name>
    <dbReference type="NCBI Taxonomy" id="301880"/>
    <lineage>
        <taxon>Eukaryota</taxon>
        <taxon>Viridiplantae</taxon>
        <taxon>Streptophyta</taxon>
        <taxon>Embryophyta</taxon>
        <taxon>Tracheophyta</taxon>
        <taxon>Spermatophyta</taxon>
        <taxon>Magnoliopsida</taxon>
        <taxon>eudicotyledons</taxon>
        <taxon>Gunneridae</taxon>
        <taxon>Pentapetalae</taxon>
        <taxon>asterids</taxon>
        <taxon>campanulids</taxon>
        <taxon>Asterales</taxon>
        <taxon>Asteraceae</taxon>
        <taxon>Asteroideae</taxon>
        <taxon>Anthemideae</taxon>
        <taxon>Anthemidinae</taxon>
        <taxon>Tanacetum</taxon>
    </lineage>
</organism>
<gene>
    <name evidence="2" type="ORF">Tco_1110121</name>
</gene>
<accession>A0ABQ5II26</accession>
<sequence length="121" mass="13336">MGQNTSVRRFSTGSGEILHVKVTGRTSSPSERETLSRWSVGSPDKATRDGEFDADGRKGRLGSDANEIVELNESICGDIQDTTDTVQLTEVHGMQKMRINFRLRLIGEIDRRLKRDGEGGG</sequence>